<dbReference type="PROSITE" id="PS51371">
    <property type="entry name" value="CBS"/>
    <property type="match status" value="2"/>
</dbReference>
<dbReference type="InterPro" id="IPR001093">
    <property type="entry name" value="IMP_DH_GMPRt"/>
</dbReference>
<dbReference type="GO" id="GO:0006183">
    <property type="term" value="P:GTP biosynthetic process"/>
    <property type="evidence" value="ECO:0007669"/>
    <property type="project" value="TreeGrafter"/>
</dbReference>
<dbReference type="InterPro" id="IPR027179">
    <property type="entry name" value="CMC4"/>
</dbReference>
<keyword evidence="5 17" id="KW-0658">Purine biosynthesis</keyword>
<dbReference type="STRING" id="74557.A0A1W0A5T6"/>
<dbReference type="PANTHER" id="PTHR11911">
    <property type="entry name" value="INOSINE-5-MONOPHOSPHATE DEHYDROGENASE RELATED"/>
    <property type="match status" value="1"/>
</dbReference>
<dbReference type="GO" id="GO:0006177">
    <property type="term" value="P:GMP biosynthetic process"/>
    <property type="evidence" value="ECO:0007669"/>
    <property type="project" value="UniProtKB-KW"/>
</dbReference>
<name>A0A1W0A5T6_9STRA</name>
<evidence type="ECO:0000256" key="7">
    <source>
        <dbReference type="ARBA" id="ARBA00023002"/>
    </source>
</evidence>
<dbReference type="PROSITE" id="PS00487">
    <property type="entry name" value="IMP_DH_GMP_RED"/>
    <property type="match status" value="1"/>
</dbReference>
<comment type="catalytic activity">
    <reaction evidence="10 17">
        <text>IMP + NAD(+) + H2O = XMP + NADH + H(+)</text>
        <dbReference type="Rhea" id="RHEA:11708"/>
        <dbReference type="ChEBI" id="CHEBI:15377"/>
        <dbReference type="ChEBI" id="CHEBI:15378"/>
        <dbReference type="ChEBI" id="CHEBI:57464"/>
        <dbReference type="ChEBI" id="CHEBI:57540"/>
        <dbReference type="ChEBI" id="CHEBI:57945"/>
        <dbReference type="ChEBI" id="CHEBI:58053"/>
        <dbReference type="EC" id="1.1.1.205"/>
    </reaction>
</comment>
<dbReference type="SMART" id="SM00116">
    <property type="entry name" value="CBS"/>
    <property type="match status" value="2"/>
</dbReference>
<feature type="non-terminal residue" evidence="19">
    <location>
        <position position="1"/>
    </location>
</feature>
<dbReference type="FunFam" id="3.20.20.70:FF:000086">
    <property type="entry name" value="IMP dehydrogenase, putative"/>
    <property type="match status" value="1"/>
</dbReference>
<dbReference type="SUPFAM" id="SSF54631">
    <property type="entry name" value="CBS-domain pair"/>
    <property type="match status" value="1"/>
</dbReference>
<feature type="domain" description="CBS" evidence="18">
    <location>
        <begin position="121"/>
        <end position="183"/>
    </location>
</feature>
<feature type="binding site" evidence="13">
    <location>
        <begin position="277"/>
        <end position="279"/>
    </location>
    <ligand>
        <name>NAD(+)</name>
        <dbReference type="ChEBI" id="CHEBI:57540"/>
    </ligand>
</feature>
<evidence type="ECO:0000256" key="2">
    <source>
        <dbReference type="ARBA" id="ARBA00005502"/>
    </source>
</evidence>
<comment type="pathway">
    <text evidence="17">Purine metabolism; XMP biosynthesis via de novo pathway; XMP from IMP: step 1/1.</text>
</comment>
<dbReference type="GO" id="GO:0046872">
    <property type="term" value="F:metal ion binding"/>
    <property type="evidence" value="ECO:0007669"/>
    <property type="project" value="UniProtKB-KW"/>
</dbReference>
<dbReference type="NCBIfam" id="TIGR01302">
    <property type="entry name" value="IMP_dehydrog"/>
    <property type="match status" value="1"/>
</dbReference>
<keyword evidence="7 16" id="KW-0560">Oxidoreductase</keyword>
<dbReference type="SMART" id="SM01240">
    <property type="entry name" value="IMPDH"/>
    <property type="match status" value="1"/>
</dbReference>
<dbReference type="InterPro" id="IPR013785">
    <property type="entry name" value="Aldolase_TIM"/>
</dbReference>
<evidence type="ECO:0000256" key="6">
    <source>
        <dbReference type="ARBA" id="ARBA00022958"/>
    </source>
</evidence>
<gene>
    <name evidence="19" type="ORF">THRCLA_02247</name>
</gene>
<dbReference type="InterPro" id="IPR000644">
    <property type="entry name" value="CBS_dom"/>
</dbReference>
<feature type="binding site" description="in other chain" evidence="14">
    <location>
        <position position="331"/>
    </location>
    <ligand>
        <name>K(+)</name>
        <dbReference type="ChEBI" id="CHEBI:29103"/>
        <note>ligand shared between two tetrameric partners</note>
    </ligand>
</feature>
<dbReference type="CDD" id="cd00381">
    <property type="entry name" value="IMPDH"/>
    <property type="match status" value="1"/>
</dbReference>
<evidence type="ECO:0000256" key="17">
    <source>
        <dbReference type="RuleBase" id="RU003928"/>
    </source>
</evidence>
<evidence type="ECO:0000256" key="12">
    <source>
        <dbReference type="PIRSR" id="PIRSR000130-1"/>
    </source>
</evidence>
<evidence type="ECO:0000256" key="11">
    <source>
        <dbReference type="ARBA" id="ARBA00056556"/>
    </source>
</evidence>
<keyword evidence="8 13" id="KW-0520">NAD</keyword>
<feature type="active site" description="Thioimidate intermediate" evidence="12">
    <location>
        <position position="334"/>
    </location>
</feature>
<dbReference type="InterPro" id="IPR009069">
    <property type="entry name" value="Cys_alpha_HP_mot_SF"/>
</dbReference>
<proteinExistence type="inferred from homology"/>
<dbReference type="CDD" id="cd04601">
    <property type="entry name" value="CBS_pair_IMPDH"/>
    <property type="match status" value="1"/>
</dbReference>
<dbReference type="GO" id="GO:0003938">
    <property type="term" value="F:IMP dehydrogenase activity"/>
    <property type="evidence" value="ECO:0007669"/>
    <property type="project" value="UniProtKB-EC"/>
</dbReference>
<evidence type="ECO:0000313" key="19">
    <source>
        <dbReference type="EMBL" id="OQS05653.1"/>
    </source>
</evidence>
<evidence type="ECO:0000256" key="15">
    <source>
        <dbReference type="PROSITE-ProRule" id="PRU00703"/>
    </source>
</evidence>
<keyword evidence="9 15" id="KW-0129">CBS domain</keyword>
<keyword evidence="20" id="KW-1185">Reference proteome</keyword>
<organism evidence="19 20">
    <name type="scientific">Thraustotheca clavata</name>
    <dbReference type="NCBI Taxonomy" id="74557"/>
    <lineage>
        <taxon>Eukaryota</taxon>
        <taxon>Sar</taxon>
        <taxon>Stramenopiles</taxon>
        <taxon>Oomycota</taxon>
        <taxon>Saprolegniomycetes</taxon>
        <taxon>Saprolegniales</taxon>
        <taxon>Achlyaceae</taxon>
        <taxon>Thraustotheca</taxon>
    </lineage>
</organism>
<feature type="binding site" evidence="13">
    <location>
        <begin position="327"/>
        <end position="329"/>
    </location>
    <ligand>
        <name>NAD(+)</name>
        <dbReference type="ChEBI" id="CHEBI:57540"/>
    </ligand>
</feature>
<keyword evidence="4 17" id="KW-0332">GMP biosynthesis</keyword>
<dbReference type="Proteomes" id="UP000243217">
    <property type="component" value="Unassembled WGS sequence"/>
</dbReference>
<evidence type="ECO:0000256" key="14">
    <source>
        <dbReference type="PIRSR" id="PIRSR000130-4"/>
    </source>
</evidence>
<evidence type="ECO:0000256" key="10">
    <source>
        <dbReference type="ARBA" id="ARBA00048028"/>
    </source>
</evidence>
<dbReference type="PANTHER" id="PTHR11911:SF111">
    <property type="entry name" value="INOSINE-5'-MONOPHOSPHATE DEHYDROGENASE"/>
    <property type="match status" value="1"/>
</dbReference>
<dbReference type="PROSITE" id="PS51808">
    <property type="entry name" value="CHCH"/>
    <property type="match status" value="1"/>
</dbReference>
<dbReference type="HAMAP" id="MF_01964">
    <property type="entry name" value="IMPDH"/>
    <property type="match status" value="1"/>
</dbReference>
<dbReference type="EC" id="1.1.1.205" evidence="17"/>
<dbReference type="UniPathway" id="UPA00601">
    <property type="reaction ID" value="UER00295"/>
</dbReference>
<accession>A0A1W0A5T6</accession>
<feature type="active site" description="Proton acceptor" evidence="12">
    <location>
        <position position="430"/>
    </location>
</feature>
<dbReference type="OrthoDB" id="418595at2759"/>
<comment type="similarity">
    <text evidence="2 16">Belongs to the IMPDH/GMPR family.</text>
</comment>
<evidence type="ECO:0000259" key="18">
    <source>
        <dbReference type="PROSITE" id="PS51371"/>
    </source>
</evidence>
<dbReference type="GO" id="GO:0005737">
    <property type="term" value="C:cytoplasm"/>
    <property type="evidence" value="ECO:0007669"/>
    <property type="project" value="TreeGrafter"/>
</dbReference>
<protein>
    <recommendedName>
        <fullName evidence="17">Inosine-5'-monophosphate dehydrogenase</fullName>
        <ecNumber evidence="17">1.1.1.205</ecNumber>
    </recommendedName>
</protein>
<dbReference type="AlphaFoldDB" id="A0A1W0A5T6"/>
<dbReference type="SUPFAM" id="SSF47072">
    <property type="entry name" value="Cysteine alpha-hairpin motif"/>
    <property type="match status" value="1"/>
</dbReference>
<evidence type="ECO:0000256" key="13">
    <source>
        <dbReference type="PIRSR" id="PIRSR000130-3"/>
    </source>
</evidence>
<comment type="function">
    <text evidence="11">Catalyzes the conversion of inosine 5'-phosphate (IMP) to xanthosine 5'-phosphate (XMP), the first committed and rate-limiting step in the de novo synthesis of guanine nucleotides, and therefore plays an important role in the regulation of cell growth.</text>
</comment>
<dbReference type="Gene3D" id="3.20.20.70">
    <property type="entry name" value="Aldolase class I"/>
    <property type="match status" value="1"/>
</dbReference>
<comment type="caution">
    <text evidence="19">The sequence shown here is derived from an EMBL/GenBank/DDBJ whole genome shotgun (WGS) entry which is preliminary data.</text>
</comment>
<evidence type="ECO:0000256" key="3">
    <source>
        <dbReference type="ARBA" id="ARBA00022723"/>
    </source>
</evidence>
<feature type="domain" description="CBS" evidence="18">
    <location>
        <begin position="184"/>
        <end position="240"/>
    </location>
</feature>
<evidence type="ECO:0000256" key="4">
    <source>
        <dbReference type="ARBA" id="ARBA00022749"/>
    </source>
</evidence>
<keyword evidence="6 14" id="KW-0630">Potassium</keyword>
<evidence type="ECO:0000256" key="5">
    <source>
        <dbReference type="ARBA" id="ARBA00022755"/>
    </source>
</evidence>
<dbReference type="Pfam" id="PF00478">
    <property type="entry name" value="IMPDH"/>
    <property type="match status" value="1"/>
</dbReference>
<feature type="binding site" description="in other chain" evidence="14">
    <location>
        <position position="334"/>
    </location>
    <ligand>
        <name>K(+)</name>
        <dbReference type="ChEBI" id="CHEBI:29103"/>
        <note>ligand shared between two tetrameric partners</note>
    </ligand>
</feature>
<evidence type="ECO:0000256" key="16">
    <source>
        <dbReference type="RuleBase" id="RU003927"/>
    </source>
</evidence>
<dbReference type="InterPro" id="IPR015875">
    <property type="entry name" value="IMP_DH/GMP_Rdtase_CS"/>
</dbReference>
<dbReference type="Pfam" id="PF08991">
    <property type="entry name" value="CMC4"/>
    <property type="match status" value="1"/>
</dbReference>
<dbReference type="PIRSF" id="PIRSF000130">
    <property type="entry name" value="IMPDH"/>
    <property type="match status" value="1"/>
</dbReference>
<dbReference type="Gene3D" id="1.10.287.1130">
    <property type="entry name" value="CytochromE C oxidase copper chaperone"/>
    <property type="match status" value="1"/>
</dbReference>
<evidence type="ECO:0000313" key="20">
    <source>
        <dbReference type="Proteomes" id="UP000243217"/>
    </source>
</evidence>
<evidence type="ECO:0000256" key="8">
    <source>
        <dbReference type="ARBA" id="ARBA00023027"/>
    </source>
</evidence>
<keyword evidence="3 17" id="KW-0479">Metal-binding</keyword>
<comment type="cofactor">
    <cofactor evidence="1">
        <name>K(+)</name>
        <dbReference type="ChEBI" id="CHEBI:29103"/>
    </cofactor>
</comment>
<evidence type="ECO:0000256" key="9">
    <source>
        <dbReference type="ARBA" id="ARBA00023122"/>
    </source>
</evidence>
<feature type="binding site" description="in other chain" evidence="14">
    <location>
        <position position="329"/>
    </location>
    <ligand>
        <name>K(+)</name>
        <dbReference type="ChEBI" id="CHEBI:29103"/>
        <note>ligand shared between two tetrameric partners</note>
    </ligand>
</feature>
<dbReference type="EMBL" id="JNBS01000433">
    <property type="protein sequence ID" value="OQS05653.1"/>
    <property type="molecule type" value="Genomic_DNA"/>
</dbReference>
<dbReference type="InterPro" id="IPR046342">
    <property type="entry name" value="CBS_dom_sf"/>
</dbReference>
<dbReference type="InterPro" id="IPR005990">
    <property type="entry name" value="IMP_DH"/>
</dbReference>
<evidence type="ECO:0000256" key="1">
    <source>
        <dbReference type="ARBA" id="ARBA00001958"/>
    </source>
</evidence>
<reference evidence="19 20" key="1">
    <citation type="journal article" date="2014" name="Genome Biol. Evol.">
        <title>The secreted proteins of Achlya hypogyna and Thraustotheca clavata identify the ancestral oomycete secretome and reveal gene acquisitions by horizontal gene transfer.</title>
        <authorList>
            <person name="Misner I."/>
            <person name="Blouin N."/>
            <person name="Leonard G."/>
            <person name="Richards T.A."/>
            <person name="Lane C.E."/>
        </authorList>
    </citation>
    <scope>NUCLEOTIDE SEQUENCE [LARGE SCALE GENOMIC DNA]</scope>
    <source>
        <strain evidence="19 20">ATCC 34112</strain>
    </source>
</reference>
<sequence length="577" mass="62929">HMSQALVTKNLDFDEGLGQDGRSALDIFVTNNKGVGVTYDDLIMMPGHINFGVHEVALDTKISRNISLRLPLVSSPMDTVTEHKMAISMALHGAIGVIHYNMTVEEQCHEVALVKKFKNGFILNPVCLSPTDTLEKVDEIKAEYNFAGIPITENGKVGSKLLGMVSNRDIDFIENRKTLLKDVMVSKLITAREGISLAEANEILKANKLGKLPIVNVKGELVSLISRRDLVKNRDFPNASKDNNKQLLVGAAIGTRPNDRERAAALVAAGVNLLVIDSSQGDSMFQIEILRYLKSNFPRVDVIGGNVVTMRQAKNLILAGADGLKIGMGSGSICTTQEICAVGRAQASAVYNTARLAKKYGVPVIADGGIASSGHIIKALSVGASAVMCGSLFAGTEEAPGQYFFQDGVRLKKYRGMGSIEAQGQGSAKRYFGTNAAVKVAQGVSGAVVDKGSLNKYIPYLQQGIMHGFQDLGVKSVKELHEALYQGELRYEMRTPAAQREGSCGHAKIKRVDMEQVHEGIEKNTKMDWDALFQKHCQKKACAIQWCLSRNNYQEKRCQAQLNAYKECCKQVKEEYS</sequence>
<dbReference type="Pfam" id="PF00571">
    <property type="entry name" value="CBS"/>
    <property type="match status" value="2"/>
</dbReference>
<dbReference type="SUPFAM" id="SSF51412">
    <property type="entry name" value="Inosine monophosphate dehydrogenase (IMPDH)"/>
    <property type="match status" value="1"/>
</dbReference>